<protein>
    <submittedName>
        <fullName evidence="2">Uncharacterized protein</fullName>
    </submittedName>
</protein>
<gene>
    <name evidence="2" type="ORF">AMST5_02731</name>
</gene>
<dbReference type="EMBL" id="OY288114">
    <property type="protein sequence ID" value="CAJ0875846.1"/>
    <property type="molecule type" value="Genomic_DNA"/>
</dbReference>
<accession>A0AA48RA56</accession>
<feature type="transmembrane region" description="Helical" evidence="1">
    <location>
        <begin position="20"/>
        <end position="40"/>
    </location>
</feature>
<keyword evidence="1" id="KW-0812">Transmembrane</keyword>
<dbReference type="Pfam" id="PF05545">
    <property type="entry name" value="FixQ"/>
    <property type="match status" value="1"/>
</dbReference>
<keyword evidence="1" id="KW-1133">Transmembrane helix</keyword>
<keyword evidence="1" id="KW-0472">Membrane</keyword>
<reference evidence="2" key="1">
    <citation type="submission" date="2023-07" db="EMBL/GenBank/DDBJ databases">
        <authorList>
            <person name="Pelsma A.J. K."/>
        </authorList>
    </citation>
    <scope>NUCLEOTIDE SEQUENCE</scope>
</reference>
<organism evidence="2">
    <name type="scientific">freshwater sediment metagenome</name>
    <dbReference type="NCBI Taxonomy" id="556182"/>
    <lineage>
        <taxon>unclassified sequences</taxon>
        <taxon>metagenomes</taxon>
        <taxon>ecological metagenomes</taxon>
    </lineage>
</organism>
<evidence type="ECO:0000313" key="2">
    <source>
        <dbReference type="EMBL" id="CAJ0875846.1"/>
    </source>
</evidence>
<dbReference type="AlphaFoldDB" id="A0AA48RA56"/>
<dbReference type="CDD" id="cd01324">
    <property type="entry name" value="cbb3_Oxidase_CcoQ"/>
    <property type="match status" value="1"/>
</dbReference>
<dbReference type="InterPro" id="IPR008621">
    <property type="entry name" value="Cbb3-typ_cyt_oxidase_comp"/>
</dbReference>
<evidence type="ECO:0000256" key="1">
    <source>
        <dbReference type="SAM" id="Phobius"/>
    </source>
</evidence>
<proteinExistence type="predicted"/>
<sequence>MNASTAEVVSTYESWRAFAASWGLIFFGVIFLGVVVYAFWPSRQRQFEQDARIPFREDEDDV</sequence>
<name>A0AA48RA56_9ZZZZ</name>